<dbReference type="EMBL" id="BPQB01000003">
    <property type="protein sequence ID" value="GJE86243.1"/>
    <property type="molecule type" value="Genomic_DNA"/>
</dbReference>
<evidence type="ECO:0000313" key="2">
    <source>
        <dbReference type="EMBL" id="GJE86243.1"/>
    </source>
</evidence>
<sequence>MDLLHDVDMDSGDESDASSADARSLMSVSVGASSVTSVDVGTPAPSVMSINSCIRASAFREEFGRNLNNYSEIYRLPADSDEFERLDFQHEMFIEVQGKYPEPMYEVLADVGGPRKAVVDLGCGSGSWILDVAHDFPHVDAVAVDLVPMRVTCTDGVCPSAAQGYRHPSCRHMPPNCRSEIDDINLGLQHFLDEFDVAHVRLISSGIRDYESLIDQIALTLKPGGLIDLMEFDFRIYGEDMRPMPLHASALARWMNLAHHAVQQQGGEPDAANYLHYWVMRRRCFYDVEYREWWYQTTSWNRAGDERARTLNRYGGLMRDDILQFLLSARPLLLGTGVPEQILDPLEDDVRTELLDAEVPSYIRIEQVYARKR</sequence>
<dbReference type="AlphaFoldDB" id="A0A9P3G102"/>
<keyword evidence="3" id="KW-1185">Reference proteome</keyword>
<protein>
    <submittedName>
        <fullName evidence="2">S-adenosyl-L-methionine-dependent methyltransferase</fullName>
    </submittedName>
</protein>
<feature type="region of interest" description="Disordered" evidence="1">
    <location>
        <begin position="1"/>
        <end position="22"/>
    </location>
</feature>
<keyword evidence="2" id="KW-0489">Methyltransferase</keyword>
<evidence type="ECO:0000313" key="3">
    <source>
        <dbReference type="Proteomes" id="UP000703269"/>
    </source>
</evidence>
<proteinExistence type="predicted"/>
<dbReference type="Proteomes" id="UP000703269">
    <property type="component" value="Unassembled WGS sequence"/>
</dbReference>
<organism evidence="2 3">
    <name type="scientific">Phanerochaete sordida</name>
    <dbReference type="NCBI Taxonomy" id="48140"/>
    <lineage>
        <taxon>Eukaryota</taxon>
        <taxon>Fungi</taxon>
        <taxon>Dikarya</taxon>
        <taxon>Basidiomycota</taxon>
        <taxon>Agaricomycotina</taxon>
        <taxon>Agaricomycetes</taxon>
        <taxon>Polyporales</taxon>
        <taxon>Phanerochaetaceae</taxon>
        <taxon>Phanerochaete</taxon>
    </lineage>
</organism>
<accession>A0A9P3G102</accession>
<dbReference type="PANTHER" id="PTHR43591:SF24">
    <property type="entry name" value="2-METHOXY-6-POLYPRENYL-1,4-BENZOQUINOL METHYLASE, MITOCHONDRIAL"/>
    <property type="match status" value="1"/>
</dbReference>
<gene>
    <name evidence="2" type="ORF">PsYK624_023230</name>
</gene>
<dbReference type="OrthoDB" id="2013972at2759"/>
<reference evidence="2 3" key="1">
    <citation type="submission" date="2021-08" db="EMBL/GenBank/DDBJ databases">
        <title>Draft Genome Sequence of Phanerochaete sordida strain YK-624.</title>
        <authorList>
            <person name="Mori T."/>
            <person name="Dohra H."/>
            <person name="Suzuki T."/>
            <person name="Kawagishi H."/>
            <person name="Hirai H."/>
        </authorList>
    </citation>
    <scope>NUCLEOTIDE SEQUENCE [LARGE SCALE GENOMIC DNA]</scope>
    <source>
        <strain evidence="2 3">YK-624</strain>
    </source>
</reference>
<dbReference type="Gene3D" id="3.40.50.150">
    <property type="entry name" value="Vaccinia Virus protein VP39"/>
    <property type="match status" value="1"/>
</dbReference>
<comment type="caution">
    <text evidence="2">The sequence shown here is derived from an EMBL/GenBank/DDBJ whole genome shotgun (WGS) entry which is preliminary data.</text>
</comment>
<keyword evidence="2" id="KW-0808">Transferase</keyword>
<dbReference type="InterPro" id="IPR029063">
    <property type="entry name" value="SAM-dependent_MTases_sf"/>
</dbReference>
<dbReference type="Pfam" id="PF13489">
    <property type="entry name" value="Methyltransf_23"/>
    <property type="match status" value="1"/>
</dbReference>
<evidence type="ECO:0000256" key="1">
    <source>
        <dbReference type="SAM" id="MobiDB-lite"/>
    </source>
</evidence>
<dbReference type="GO" id="GO:0032259">
    <property type="term" value="P:methylation"/>
    <property type="evidence" value="ECO:0007669"/>
    <property type="project" value="UniProtKB-KW"/>
</dbReference>
<dbReference type="SUPFAM" id="SSF53335">
    <property type="entry name" value="S-adenosyl-L-methionine-dependent methyltransferases"/>
    <property type="match status" value="1"/>
</dbReference>
<dbReference type="PANTHER" id="PTHR43591">
    <property type="entry name" value="METHYLTRANSFERASE"/>
    <property type="match status" value="1"/>
</dbReference>
<dbReference type="CDD" id="cd02440">
    <property type="entry name" value="AdoMet_MTases"/>
    <property type="match status" value="1"/>
</dbReference>
<dbReference type="GO" id="GO:0008168">
    <property type="term" value="F:methyltransferase activity"/>
    <property type="evidence" value="ECO:0007669"/>
    <property type="project" value="UniProtKB-KW"/>
</dbReference>
<name>A0A9P3G102_9APHY</name>